<dbReference type="Proteomes" id="UP000225706">
    <property type="component" value="Unassembled WGS sequence"/>
</dbReference>
<name>A0A2B4RW75_STYPI</name>
<dbReference type="PANTHER" id="PTHR13239:SF4">
    <property type="entry name" value="AT25231P"/>
    <property type="match status" value="1"/>
</dbReference>
<evidence type="ECO:0000256" key="1">
    <source>
        <dbReference type="SAM" id="MobiDB-lite"/>
    </source>
</evidence>
<dbReference type="InterPro" id="IPR040185">
    <property type="entry name" value="Far11/STRP"/>
</dbReference>
<accession>A0A2B4RW75</accession>
<keyword evidence="3" id="KW-1185">Reference proteome</keyword>
<comment type="caution">
    <text evidence="2">The sequence shown here is derived from an EMBL/GenBank/DDBJ whole genome shotgun (WGS) entry which is preliminary data.</text>
</comment>
<dbReference type="OrthoDB" id="18234at2759"/>
<dbReference type="GO" id="GO:0007010">
    <property type="term" value="P:cytoskeleton organization"/>
    <property type="evidence" value="ECO:0007669"/>
    <property type="project" value="TreeGrafter"/>
</dbReference>
<reference evidence="3" key="1">
    <citation type="journal article" date="2017" name="bioRxiv">
        <title>Comparative analysis of the genomes of Stylophora pistillata and Acropora digitifera provides evidence for extensive differences between species of corals.</title>
        <authorList>
            <person name="Voolstra C.R."/>
            <person name="Li Y."/>
            <person name="Liew Y.J."/>
            <person name="Baumgarten S."/>
            <person name="Zoccola D."/>
            <person name="Flot J.-F."/>
            <person name="Tambutte S."/>
            <person name="Allemand D."/>
            <person name="Aranda M."/>
        </authorList>
    </citation>
    <scope>NUCLEOTIDE SEQUENCE [LARGE SCALE GENOMIC DNA]</scope>
</reference>
<dbReference type="GO" id="GO:0005829">
    <property type="term" value="C:cytosol"/>
    <property type="evidence" value="ECO:0007669"/>
    <property type="project" value="TreeGrafter"/>
</dbReference>
<organism evidence="2 3">
    <name type="scientific">Stylophora pistillata</name>
    <name type="common">Smooth cauliflower coral</name>
    <dbReference type="NCBI Taxonomy" id="50429"/>
    <lineage>
        <taxon>Eukaryota</taxon>
        <taxon>Metazoa</taxon>
        <taxon>Cnidaria</taxon>
        <taxon>Anthozoa</taxon>
        <taxon>Hexacorallia</taxon>
        <taxon>Scleractinia</taxon>
        <taxon>Astrocoeniina</taxon>
        <taxon>Pocilloporidae</taxon>
        <taxon>Stylophora</taxon>
    </lineage>
</organism>
<dbReference type="STRING" id="50429.A0A2B4RW75"/>
<sequence>MEGSIDRKQRGIPKLRDLLRRQRRESEGQLDSTPDVEFTYDDADRKSAEIAELYSYTEENELKINKEAFETMVFSQGK</sequence>
<gene>
    <name evidence="2" type="primary">Strip2</name>
    <name evidence="2" type="ORF">AWC38_SpisGene14097</name>
</gene>
<dbReference type="EMBL" id="LSMT01000278">
    <property type="protein sequence ID" value="PFX21406.1"/>
    <property type="molecule type" value="Genomic_DNA"/>
</dbReference>
<evidence type="ECO:0000313" key="2">
    <source>
        <dbReference type="EMBL" id="PFX21406.1"/>
    </source>
</evidence>
<protein>
    <submittedName>
        <fullName evidence="2">Striatin-interacting proteins 2</fullName>
    </submittedName>
</protein>
<dbReference type="AlphaFoldDB" id="A0A2B4RW75"/>
<dbReference type="PANTHER" id="PTHR13239">
    <property type="entry name" value="PROTEIN REQUIRED FOR HYPHAL ANASTOMOSIS HAM-2"/>
    <property type="match status" value="1"/>
</dbReference>
<evidence type="ECO:0000313" key="3">
    <source>
        <dbReference type="Proteomes" id="UP000225706"/>
    </source>
</evidence>
<proteinExistence type="predicted"/>
<feature type="compositionally biased region" description="Basic and acidic residues" evidence="1">
    <location>
        <begin position="1"/>
        <end position="27"/>
    </location>
</feature>
<feature type="region of interest" description="Disordered" evidence="1">
    <location>
        <begin position="1"/>
        <end position="37"/>
    </location>
</feature>